<dbReference type="OrthoDB" id="9770982at2"/>
<protein>
    <recommendedName>
        <fullName evidence="2 9">DNA polymerase III subunit delta</fullName>
        <ecNumber evidence="1 9">2.7.7.7</ecNumber>
    </recommendedName>
</protein>
<reference evidence="11" key="1">
    <citation type="submission" date="2016-02" db="EMBL/GenBank/DDBJ databases">
        <title>Halorhodospira halochloris DSM-1059 complete genome, version 2.</title>
        <authorList>
            <person name="Tsukatani Y."/>
        </authorList>
    </citation>
    <scope>NUCLEOTIDE SEQUENCE</scope>
    <source>
        <strain evidence="11">DSM 1059</strain>
    </source>
</reference>
<dbReference type="Gene3D" id="1.10.8.60">
    <property type="match status" value="1"/>
</dbReference>
<dbReference type="GO" id="GO:0003677">
    <property type="term" value="F:DNA binding"/>
    <property type="evidence" value="ECO:0007669"/>
    <property type="project" value="InterPro"/>
</dbReference>
<comment type="catalytic activity">
    <reaction evidence="8">
        <text>DNA(n) + a 2'-deoxyribonucleoside 5'-triphosphate = DNA(n+1) + diphosphate</text>
        <dbReference type="Rhea" id="RHEA:22508"/>
        <dbReference type="Rhea" id="RHEA-COMP:17339"/>
        <dbReference type="Rhea" id="RHEA-COMP:17340"/>
        <dbReference type="ChEBI" id="CHEBI:33019"/>
        <dbReference type="ChEBI" id="CHEBI:61560"/>
        <dbReference type="ChEBI" id="CHEBI:173112"/>
        <dbReference type="EC" id="2.7.7.7"/>
    </reaction>
</comment>
<dbReference type="GO" id="GO:0003887">
    <property type="term" value="F:DNA-directed DNA polymerase activity"/>
    <property type="evidence" value="ECO:0007669"/>
    <property type="project" value="UniProtKB-UniRule"/>
</dbReference>
<comment type="similarity">
    <text evidence="7">Belongs to the DNA polymerase HolA subunit family.</text>
</comment>
<dbReference type="NCBIfam" id="TIGR01128">
    <property type="entry name" value="holA"/>
    <property type="match status" value="1"/>
</dbReference>
<dbReference type="Gene3D" id="3.40.50.300">
    <property type="entry name" value="P-loop containing nucleotide triphosphate hydrolases"/>
    <property type="match status" value="1"/>
</dbReference>
<evidence type="ECO:0000256" key="1">
    <source>
        <dbReference type="ARBA" id="ARBA00012417"/>
    </source>
</evidence>
<proteinExistence type="inferred from homology"/>
<evidence type="ECO:0000256" key="9">
    <source>
        <dbReference type="NCBIfam" id="TIGR01128"/>
    </source>
</evidence>
<dbReference type="Pfam" id="PF06144">
    <property type="entry name" value="DNA_pol3_delta"/>
    <property type="match status" value="1"/>
</dbReference>
<dbReference type="PANTHER" id="PTHR34388">
    <property type="entry name" value="DNA POLYMERASE III SUBUNIT DELTA"/>
    <property type="match status" value="1"/>
</dbReference>
<name>A0A0X8XBQ6_HALHR</name>
<dbReference type="RefSeq" id="WP_096409908.1">
    <property type="nucleotide sequence ID" value="NZ_AP017372.2"/>
</dbReference>
<evidence type="ECO:0000256" key="8">
    <source>
        <dbReference type="ARBA" id="ARBA00049244"/>
    </source>
</evidence>
<dbReference type="GO" id="GO:0006261">
    <property type="term" value="P:DNA-templated DNA replication"/>
    <property type="evidence" value="ECO:0007669"/>
    <property type="project" value="TreeGrafter"/>
</dbReference>
<keyword evidence="6" id="KW-0239">DNA-directed DNA polymerase</keyword>
<organism evidence="11 12">
    <name type="scientific">Halorhodospira halochloris</name>
    <name type="common">Ectothiorhodospira halochloris</name>
    <dbReference type="NCBI Taxonomy" id="1052"/>
    <lineage>
        <taxon>Bacteria</taxon>
        <taxon>Pseudomonadati</taxon>
        <taxon>Pseudomonadota</taxon>
        <taxon>Gammaproteobacteria</taxon>
        <taxon>Chromatiales</taxon>
        <taxon>Ectothiorhodospiraceae</taxon>
        <taxon>Halorhodospira</taxon>
    </lineage>
</organism>
<evidence type="ECO:0000256" key="3">
    <source>
        <dbReference type="ARBA" id="ARBA00022679"/>
    </source>
</evidence>
<dbReference type="EC" id="2.7.7.7" evidence="1 9"/>
<dbReference type="GO" id="GO:0009360">
    <property type="term" value="C:DNA polymerase III complex"/>
    <property type="evidence" value="ECO:0007669"/>
    <property type="project" value="UniProtKB-UniRule"/>
</dbReference>
<evidence type="ECO:0000256" key="6">
    <source>
        <dbReference type="ARBA" id="ARBA00022932"/>
    </source>
</evidence>
<dbReference type="CDD" id="cd18138">
    <property type="entry name" value="HLD_clamp_pol_III_delta"/>
    <property type="match status" value="1"/>
</dbReference>
<keyword evidence="4" id="KW-0548">Nucleotidyltransferase</keyword>
<sequence length="335" mass="37162">MPETPEAFLRRLERQQALPPVCLIAGEEPLLQREASDAWREAARQSGFSEREVFDVDSNFDWGRLNEAAASMSIFGDRRLLELRMPNGKPGNAGSRAIQVYCSDPPDDALLLVTSNRLDKGARESAWVKAIEQAGVFVYCWPLPLDKMSQWVRQRLERAGLKPDSEAVELIVERAEGNLLAVDQAVERLLLLNGKGPVGADNAALSLADSARYSVDDLADAALNGDLPRAHRILEILEQEGTGQPLILWALARDIRAAARLSAGADDKILYQEKIFKRRSGLLKATARRQPTHTWHRLLRRCHEVDCAIKGVPGSNPQEALRALVSRLARAASRR</sequence>
<evidence type="ECO:0000256" key="2">
    <source>
        <dbReference type="ARBA" id="ARBA00017703"/>
    </source>
</evidence>
<dbReference type="PANTHER" id="PTHR34388:SF1">
    <property type="entry name" value="DNA POLYMERASE III SUBUNIT DELTA"/>
    <property type="match status" value="1"/>
</dbReference>
<dbReference type="SUPFAM" id="SSF48019">
    <property type="entry name" value="post-AAA+ oligomerization domain-like"/>
    <property type="match status" value="1"/>
</dbReference>
<evidence type="ECO:0000256" key="5">
    <source>
        <dbReference type="ARBA" id="ARBA00022705"/>
    </source>
</evidence>
<evidence type="ECO:0000256" key="4">
    <source>
        <dbReference type="ARBA" id="ARBA00022695"/>
    </source>
</evidence>
<feature type="domain" description="DNA polymerase III delta N-terminal" evidence="10">
    <location>
        <begin position="23"/>
        <end position="139"/>
    </location>
</feature>
<dbReference type="KEGG" id="hhk:HH1059_18750"/>
<dbReference type="Gene3D" id="1.20.272.10">
    <property type="match status" value="1"/>
</dbReference>
<dbReference type="Proteomes" id="UP000218890">
    <property type="component" value="Chromosome"/>
</dbReference>
<gene>
    <name evidence="11" type="primary">holA</name>
    <name evidence="11" type="ORF">HH1059_18750</name>
</gene>
<dbReference type="InterPro" id="IPR027417">
    <property type="entry name" value="P-loop_NTPase"/>
</dbReference>
<dbReference type="AlphaFoldDB" id="A0A0X8XBQ6"/>
<keyword evidence="3" id="KW-0808">Transferase</keyword>
<keyword evidence="12" id="KW-1185">Reference proteome</keyword>
<keyword evidence="5" id="KW-0235">DNA replication</keyword>
<dbReference type="InterPro" id="IPR008921">
    <property type="entry name" value="DNA_pol3_clamp-load_cplx_C"/>
</dbReference>
<evidence type="ECO:0000313" key="12">
    <source>
        <dbReference type="Proteomes" id="UP000218890"/>
    </source>
</evidence>
<evidence type="ECO:0000313" key="11">
    <source>
        <dbReference type="EMBL" id="BAU58563.1"/>
    </source>
</evidence>
<dbReference type="EMBL" id="AP017372">
    <property type="protein sequence ID" value="BAU58563.1"/>
    <property type="molecule type" value="Genomic_DNA"/>
</dbReference>
<accession>A0A0X8XBQ6</accession>
<dbReference type="SUPFAM" id="SSF52540">
    <property type="entry name" value="P-loop containing nucleoside triphosphate hydrolases"/>
    <property type="match status" value="1"/>
</dbReference>
<dbReference type="InterPro" id="IPR005790">
    <property type="entry name" value="DNA_polIII_delta"/>
</dbReference>
<evidence type="ECO:0000259" key="10">
    <source>
        <dbReference type="Pfam" id="PF06144"/>
    </source>
</evidence>
<dbReference type="InterPro" id="IPR010372">
    <property type="entry name" value="DNA_pol3_delta_N"/>
</dbReference>
<evidence type="ECO:0000256" key="7">
    <source>
        <dbReference type="ARBA" id="ARBA00034754"/>
    </source>
</evidence>